<accession>A0A1H5ACE4</accession>
<keyword evidence="2" id="KW-1185">Reference proteome</keyword>
<protein>
    <submittedName>
        <fullName evidence="1">Uncharacterized protein</fullName>
    </submittedName>
</protein>
<proteinExistence type="predicted"/>
<gene>
    <name evidence="1" type="ORF">SAMN04490239_8125</name>
</gene>
<dbReference type="EMBL" id="FNSV01000005">
    <property type="protein sequence ID" value="SED40033.1"/>
    <property type="molecule type" value="Genomic_DNA"/>
</dbReference>
<evidence type="ECO:0000313" key="2">
    <source>
        <dbReference type="Proteomes" id="UP000183561"/>
    </source>
</evidence>
<name>A0A1H5ACE4_9NOCA</name>
<reference evidence="2" key="1">
    <citation type="submission" date="2016-10" db="EMBL/GenBank/DDBJ databases">
        <authorList>
            <person name="Varghese N."/>
            <person name="Submissions S."/>
        </authorList>
    </citation>
    <scope>NUCLEOTIDE SEQUENCE [LARGE SCALE GENOMIC DNA]</scope>
    <source>
        <strain evidence="2">DSM 44498</strain>
    </source>
</reference>
<dbReference type="Proteomes" id="UP000183561">
    <property type="component" value="Unassembled WGS sequence"/>
</dbReference>
<sequence>MWHFGLLDGGPAIGSDHDVEAPQVWVRALEAVARDLRCLRYGRDVRLDGSGWELAVNGDYAVTIGWQGVRGISGFARCDGLSMDAPFDEAAVWVADTVQSDLAGYDFVQWPSQGQHMLLPRKRDDGPVWIDTHTDDTVAAIGELCQHIGRWGKTQVRESLRDRLTLIE</sequence>
<evidence type="ECO:0000313" key="1">
    <source>
        <dbReference type="EMBL" id="SED40033.1"/>
    </source>
</evidence>
<organism evidence="1 2">
    <name type="scientific">Rhodococcus koreensis</name>
    <dbReference type="NCBI Taxonomy" id="99653"/>
    <lineage>
        <taxon>Bacteria</taxon>
        <taxon>Bacillati</taxon>
        <taxon>Actinomycetota</taxon>
        <taxon>Actinomycetes</taxon>
        <taxon>Mycobacteriales</taxon>
        <taxon>Nocardiaceae</taxon>
        <taxon>Rhodococcus</taxon>
    </lineage>
</organism>
<dbReference type="AlphaFoldDB" id="A0A1H5ACE4"/>